<evidence type="ECO:0000256" key="4">
    <source>
        <dbReference type="ARBA" id="ARBA00022821"/>
    </source>
</evidence>
<evidence type="ECO:0000256" key="6">
    <source>
        <dbReference type="SAM" id="MobiDB-lite"/>
    </source>
</evidence>
<keyword evidence="1" id="KW-0433">Leucine-rich repeat</keyword>
<dbReference type="PANTHER" id="PTHR36766:SF38">
    <property type="entry name" value="DISEASE RESISTANCE PROTEIN RGA3"/>
    <property type="match status" value="1"/>
</dbReference>
<evidence type="ECO:0000259" key="8">
    <source>
        <dbReference type="Pfam" id="PF18052"/>
    </source>
</evidence>
<keyword evidence="13" id="KW-1185">Reference proteome</keyword>
<dbReference type="InterPro" id="IPR027417">
    <property type="entry name" value="P-loop_NTPase"/>
</dbReference>
<dbReference type="InterPro" id="IPR058922">
    <property type="entry name" value="WHD_DRP"/>
</dbReference>
<evidence type="ECO:0000259" key="7">
    <source>
        <dbReference type="Pfam" id="PF00931"/>
    </source>
</evidence>
<dbReference type="AlphaFoldDB" id="A0AAV0PIX2"/>
<evidence type="ECO:0000256" key="2">
    <source>
        <dbReference type="ARBA" id="ARBA00022737"/>
    </source>
</evidence>
<dbReference type="Gene3D" id="3.80.10.10">
    <property type="entry name" value="Ribonuclease Inhibitor"/>
    <property type="match status" value="2"/>
</dbReference>
<feature type="domain" description="Disease resistance N-terminal" evidence="8">
    <location>
        <begin position="91"/>
        <end position="172"/>
    </location>
</feature>
<evidence type="ECO:0000256" key="5">
    <source>
        <dbReference type="ARBA" id="ARBA00022840"/>
    </source>
</evidence>
<keyword evidence="5" id="KW-0067">ATP-binding</keyword>
<evidence type="ECO:0000313" key="12">
    <source>
        <dbReference type="EMBL" id="CAI0470750.1"/>
    </source>
</evidence>
<dbReference type="PRINTS" id="PR00364">
    <property type="entry name" value="DISEASERSIST"/>
</dbReference>
<feature type="region of interest" description="Disordered" evidence="6">
    <location>
        <begin position="60"/>
        <end position="81"/>
    </location>
</feature>
<dbReference type="SUPFAM" id="SSF52540">
    <property type="entry name" value="P-loop containing nucleoside triphosphate hydrolases"/>
    <property type="match status" value="1"/>
</dbReference>
<keyword evidence="4" id="KW-0611">Plant defense</keyword>
<dbReference type="GO" id="GO:0005524">
    <property type="term" value="F:ATP binding"/>
    <property type="evidence" value="ECO:0007669"/>
    <property type="project" value="UniProtKB-KW"/>
</dbReference>
<feature type="region of interest" description="Disordered" evidence="6">
    <location>
        <begin position="1210"/>
        <end position="1235"/>
    </location>
</feature>
<dbReference type="GO" id="GO:0051707">
    <property type="term" value="P:response to other organism"/>
    <property type="evidence" value="ECO:0007669"/>
    <property type="project" value="UniProtKB-ARBA"/>
</dbReference>
<dbReference type="InterPro" id="IPR041118">
    <property type="entry name" value="Rx_N"/>
</dbReference>
<dbReference type="SUPFAM" id="SSF52058">
    <property type="entry name" value="L domain-like"/>
    <property type="match status" value="1"/>
</dbReference>
<dbReference type="InterPro" id="IPR036388">
    <property type="entry name" value="WH-like_DNA-bd_sf"/>
</dbReference>
<evidence type="ECO:0000313" key="13">
    <source>
        <dbReference type="Proteomes" id="UP001154282"/>
    </source>
</evidence>
<dbReference type="Pfam" id="PF23247">
    <property type="entry name" value="LRR_RPS2"/>
    <property type="match status" value="1"/>
</dbReference>
<dbReference type="Gene3D" id="1.20.5.4130">
    <property type="match status" value="1"/>
</dbReference>
<dbReference type="Gene3D" id="1.10.10.10">
    <property type="entry name" value="Winged helix-like DNA-binding domain superfamily/Winged helix DNA-binding domain"/>
    <property type="match status" value="1"/>
</dbReference>
<dbReference type="InterPro" id="IPR056789">
    <property type="entry name" value="LRR_R13L1-DRL21"/>
</dbReference>
<dbReference type="PANTHER" id="PTHR36766">
    <property type="entry name" value="PLANT BROAD-SPECTRUM MILDEW RESISTANCE PROTEIN RPW8"/>
    <property type="match status" value="1"/>
</dbReference>
<comment type="caution">
    <text evidence="12">The sequence shown here is derived from an EMBL/GenBank/DDBJ whole genome shotgun (WGS) entry which is preliminary data.</text>
</comment>
<evidence type="ECO:0000259" key="11">
    <source>
        <dbReference type="Pfam" id="PF25019"/>
    </source>
</evidence>
<name>A0AAV0PIX2_9ROSI</name>
<accession>A0AAV0PIX2</accession>
<keyword evidence="3" id="KW-0547">Nucleotide-binding</keyword>
<feature type="domain" description="R13L1/DRL21-like LRR repeat region" evidence="11">
    <location>
        <begin position="785"/>
        <end position="914"/>
    </location>
</feature>
<dbReference type="SUPFAM" id="SSF52047">
    <property type="entry name" value="RNI-like"/>
    <property type="match status" value="1"/>
</dbReference>
<evidence type="ECO:0000256" key="1">
    <source>
        <dbReference type="ARBA" id="ARBA00022614"/>
    </source>
</evidence>
<evidence type="ECO:0000256" key="3">
    <source>
        <dbReference type="ARBA" id="ARBA00022741"/>
    </source>
</evidence>
<feature type="domain" description="Disease resistance protein At4g27190-like leucine-rich repeats" evidence="9">
    <location>
        <begin position="1047"/>
        <end position="1171"/>
    </location>
</feature>
<organism evidence="12 13">
    <name type="scientific">Linum tenue</name>
    <dbReference type="NCBI Taxonomy" id="586396"/>
    <lineage>
        <taxon>Eukaryota</taxon>
        <taxon>Viridiplantae</taxon>
        <taxon>Streptophyta</taxon>
        <taxon>Embryophyta</taxon>
        <taxon>Tracheophyta</taxon>
        <taxon>Spermatophyta</taxon>
        <taxon>Magnoliopsida</taxon>
        <taxon>eudicotyledons</taxon>
        <taxon>Gunneridae</taxon>
        <taxon>Pentapetalae</taxon>
        <taxon>rosids</taxon>
        <taxon>fabids</taxon>
        <taxon>Malpighiales</taxon>
        <taxon>Linaceae</taxon>
        <taxon>Linum</taxon>
    </lineage>
</organism>
<proteinExistence type="predicted"/>
<evidence type="ECO:0008006" key="14">
    <source>
        <dbReference type="Google" id="ProtNLM"/>
    </source>
</evidence>
<dbReference type="InterPro" id="IPR032675">
    <property type="entry name" value="LRR_dom_sf"/>
</dbReference>
<dbReference type="EMBL" id="CAMGYJ010000009">
    <property type="protein sequence ID" value="CAI0470750.1"/>
    <property type="molecule type" value="Genomic_DNA"/>
</dbReference>
<feature type="compositionally biased region" description="Acidic residues" evidence="6">
    <location>
        <begin position="1210"/>
        <end position="1232"/>
    </location>
</feature>
<dbReference type="Pfam" id="PF23559">
    <property type="entry name" value="WHD_DRP"/>
    <property type="match status" value="1"/>
</dbReference>
<sequence>MANGGFRSPCGMDDIRINYCSFRIPSVIENILNRRKMVHAKCLNEFYPQRKRNAIRRRKLEQHKVERNSSSGSQPSNPRSNLRKQAALAELVLHKLSSLAADQTSLLWGLRSEIPKFASTVSSIQAVLLDADNQAGKSHQVQLWLQGLEEVLYDAEDLLDDFSTEVLRKKQQMGVNGMVNEVGLFFSPSNQVAYGLRIANQIKAIRSKLEEVDQNRNQFNFQARPVDPVAANKDWRQTHSSVPDVVVGREGDKQMIIDMLLLSGNKEKVVVIPIVGIGGLGKTTVAQLIYNDNKIQSHFDCTHWVCVSETFDPKVMVKNVLESITQQKVEDLALNTLKDLLHKHIKNKRLLLVLDDVWNEDTEKWVRFINIFSSGAAEGSRIVVTTRLRIVAKMTATEMIVPHELQGLSELESWSLFEKMAFKGGVAPGPRYIEIGKEVTRKCCGVPLAIRTMGGLLSFKDTESEWEAIREKQLLSLDFSGQDSEILAATLRLSYDNLPSQLKRCFAYCSLFAKDHRIDVKMLVQVWMAQGYIIKSGQFSLLEDVGVEHFKNLLWRSFFQEVTKDQYGNMKYCKMHDLMHDLAVTVAGMDTICLNAINLTDSLLSSGIVNLERIRHLSIDFENKWETRVWKIPTLLAKATRLRTFMIINVAVGGVKLEGRCEIFLNMTRLRVFGLGDAKMEVFSITFNKLKHLRYLDLSKNGVEILPNEITRMVNLQTLNLCLCEHLRLLPADLGKLYNLVFFYLDDCSSLTYLPAGICNLSFLRELSLFILTEAAAKNSRLAGLGELKSLNNLSGKLTIKGLELVKDKSEAAAANLKEKSQLQHLELWWSDDSNNMVARRCDHERSVLEALQPHPNLKELQLCYYGGTSVPTASCWFSSLRNLVRIELYCCGKLQSLPSLDPFVSLEELVLYNLESLAYVQRETVSSLPFSSLSSSNKDLQFLPSLKSLKITDCPNLIGWSLANMEESPLLPRVSTLEIEGCPKMVTIPHFLINFKKVELMDVSSELLSVFGASLISPSLPPAHPRFHELCLQYVNDLPQGLMPQLTSLERLNIWFCSNLTTLSPSILRHLPSLKELHILSCEVLELEDYDYGDGNKGNDENDSVPPRFLPSLRCLVVQSVPKLVTLPNWLQFSSNLQQLDIDWCDNLKCLPSWLKKLTALESLGVFRCDLLSRRCTSNTAEDWPIISHIPNIQVDSRHVQKEGCYLEMEEEEEEAEQEQEHEEEEQQEEEASSHTHISRLFENCFARMTCILFQRCFLP</sequence>
<dbReference type="Pfam" id="PF00931">
    <property type="entry name" value="NB-ARC"/>
    <property type="match status" value="1"/>
</dbReference>
<dbReference type="FunFam" id="1.10.10.10:FF:000322">
    <property type="entry name" value="Probable disease resistance protein At1g63360"/>
    <property type="match status" value="1"/>
</dbReference>
<dbReference type="Pfam" id="PF18052">
    <property type="entry name" value="Rx_N"/>
    <property type="match status" value="1"/>
</dbReference>
<feature type="domain" description="Disease resistance protein winged helix" evidence="10">
    <location>
        <begin position="511"/>
        <end position="583"/>
    </location>
</feature>
<dbReference type="GO" id="GO:0006952">
    <property type="term" value="P:defense response"/>
    <property type="evidence" value="ECO:0007669"/>
    <property type="project" value="UniProtKB-KW"/>
</dbReference>
<dbReference type="Proteomes" id="UP001154282">
    <property type="component" value="Unassembled WGS sequence"/>
</dbReference>
<evidence type="ECO:0000259" key="9">
    <source>
        <dbReference type="Pfam" id="PF23247"/>
    </source>
</evidence>
<feature type="domain" description="NB-ARC" evidence="7">
    <location>
        <begin position="251"/>
        <end position="423"/>
    </location>
</feature>
<feature type="compositionally biased region" description="Low complexity" evidence="6">
    <location>
        <begin position="68"/>
        <end position="80"/>
    </location>
</feature>
<evidence type="ECO:0000259" key="10">
    <source>
        <dbReference type="Pfam" id="PF23559"/>
    </source>
</evidence>
<dbReference type="Gene3D" id="3.40.50.300">
    <property type="entry name" value="P-loop containing nucleotide triphosphate hydrolases"/>
    <property type="match status" value="1"/>
</dbReference>
<keyword evidence="2" id="KW-0677">Repeat</keyword>
<dbReference type="InterPro" id="IPR057135">
    <property type="entry name" value="At4g27190-like_LRR"/>
</dbReference>
<dbReference type="InterPro" id="IPR002182">
    <property type="entry name" value="NB-ARC"/>
</dbReference>
<gene>
    <name evidence="12" type="ORF">LITE_LOCUS38670</name>
</gene>
<dbReference type="GO" id="GO:0043531">
    <property type="term" value="F:ADP binding"/>
    <property type="evidence" value="ECO:0007669"/>
    <property type="project" value="InterPro"/>
</dbReference>
<protein>
    <recommendedName>
        <fullName evidence="14">Disease resistance protein RGA3</fullName>
    </recommendedName>
</protein>
<dbReference type="Pfam" id="PF25019">
    <property type="entry name" value="LRR_R13L1-DRL21"/>
    <property type="match status" value="1"/>
</dbReference>
<reference evidence="12" key="1">
    <citation type="submission" date="2022-08" db="EMBL/GenBank/DDBJ databases">
        <authorList>
            <person name="Gutierrez-Valencia J."/>
        </authorList>
    </citation>
    <scope>NUCLEOTIDE SEQUENCE</scope>
</reference>